<evidence type="ECO:0000256" key="8">
    <source>
        <dbReference type="ARBA" id="ARBA00034708"/>
    </source>
</evidence>
<organism evidence="10 11">
    <name type="scientific">Acaryochloris thomasi RCC1774</name>
    <dbReference type="NCBI Taxonomy" id="1764569"/>
    <lineage>
        <taxon>Bacteria</taxon>
        <taxon>Bacillati</taxon>
        <taxon>Cyanobacteriota</taxon>
        <taxon>Cyanophyceae</taxon>
        <taxon>Acaryochloridales</taxon>
        <taxon>Acaryochloridaceae</taxon>
        <taxon>Acaryochloris</taxon>
        <taxon>Acaryochloris thomasi</taxon>
    </lineage>
</organism>
<protein>
    <recommendedName>
        <fullName evidence="12">Bestrophin, RFP-TM, chloride channel</fullName>
    </recommendedName>
</protein>
<comment type="similarity">
    <text evidence="8">Belongs to the anion channel-forming bestrophin (TC 1.A.46) family.</text>
</comment>
<dbReference type="EMBL" id="PQWO01000012">
    <property type="protein sequence ID" value="PZD72063.1"/>
    <property type="molecule type" value="Genomic_DNA"/>
</dbReference>
<evidence type="ECO:0000256" key="2">
    <source>
        <dbReference type="ARBA" id="ARBA00022448"/>
    </source>
</evidence>
<dbReference type="PANTHER" id="PTHR33281">
    <property type="entry name" value="UPF0187 PROTEIN YNEE"/>
    <property type="match status" value="1"/>
</dbReference>
<evidence type="ECO:0000256" key="7">
    <source>
        <dbReference type="ARBA" id="ARBA00023136"/>
    </source>
</evidence>
<keyword evidence="11" id="KW-1185">Reference proteome</keyword>
<evidence type="ECO:0000256" key="3">
    <source>
        <dbReference type="ARBA" id="ARBA00022475"/>
    </source>
</evidence>
<evidence type="ECO:0000313" key="10">
    <source>
        <dbReference type="EMBL" id="PZD72063.1"/>
    </source>
</evidence>
<comment type="caution">
    <text evidence="10">The sequence shown here is derived from an EMBL/GenBank/DDBJ whole genome shotgun (WGS) entry which is preliminary data.</text>
</comment>
<keyword evidence="3" id="KW-1003">Cell membrane</keyword>
<evidence type="ECO:0008006" key="12">
    <source>
        <dbReference type="Google" id="ProtNLM"/>
    </source>
</evidence>
<reference evidence="10 11" key="1">
    <citation type="journal article" date="2018" name="Sci. Rep.">
        <title>A novel species of the marine cyanobacterium Acaryochloris with a unique pigment content and lifestyle.</title>
        <authorList>
            <person name="Partensky F."/>
            <person name="Six C."/>
            <person name="Ratin M."/>
            <person name="Garczarek L."/>
            <person name="Vaulot D."/>
            <person name="Probert I."/>
            <person name="Calteau A."/>
            <person name="Gourvil P."/>
            <person name="Marie D."/>
            <person name="Grebert T."/>
            <person name="Bouchier C."/>
            <person name="Le Panse S."/>
            <person name="Gachenot M."/>
            <person name="Rodriguez F."/>
            <person name="Garrido J.L."/>
        </authorList>
    </citation>
    <scope>NUCLEOTIDE SEQUENCE [LARGE SCALE GENOMIC DNA]</scope>
    <source>
        <strain evidence="10 11">RCC1774</strain>
    </source>
</reference>
<gene>
    <name evidence="10" type="ORF">C1752_03965</name>
</gene>
<name>A0A2W1JE29_9CYAN</name>
<keyword evidence="6" id="KW-0406">Ion transport</keyword>
<evidence type="ECO:0000256" key="6">
    <source>
        <dbReference type="ARBA" id="ARBA00023065"/>
    </source>
</evidence>
<dbReference type="OrthoDB" id="445589at2"/>
<sequence length="312" mass="34366">MAIAADKLEKPNWFATTFQLQGSVVLMVLPRILAFCGFAGFIALINALEYPIYLEKLGGLTTNVIFNLVLGLLIVFRTNTSYDRFWEGRKAWGALVVNIRNLARELQIGVDADPAEKRDAIRLLSAFAIATKLHLRGEAPSDELKALITPAQAEQLKTSKHCPLDIAFWIRSYLQQQLEAGQVTETLVANANAMLNSLIEGVSSCERIITTPIPIAYRVFLKRLILIYCIGLPFRTVPELTWWSVPIMAIVSFLLLGVEEVGRELENPFGCNANDLPLDDICTTIVNNVEGVLALGGNTDSPIVEPNLQAAS</sequence>
<keyword evidence="5 9" id="KW-1133">Transmembrane helix</keyword>
<dbReference type="RefSeq" id="WP_110987367.1">
    <property type="nucleotide sequence ID" value="NZ_CAWNWM010000012.1"/>
</dbReference>
<keyword evidence="2" id="KW-0813">Transport</keyword>
<evidence type="ECO:0000256" key="5">
    <source>
        <dbReference type="ARBA" id="ARBA00022989"/>
    </source>
</evidence>
<evidence type="ECO:0000256" key="9">
    <source>
        <dbReference type="SAM" id="Phobius"/>
    </source>
</evidence>
<dbReference type="Pfam" id="PF25539">
    <property type="entry name" value="Bestrophin_2"/>
    <property type="match status" value="1"/>
</dbReference>
<proteinExistence type="inferred from homology"/>
<keyword evidence="4 9" id="KW-0812">Transmembrane</keyword>
<dbReference type="GO" id="GO:0005254">
    <property type="term" value="F:chloride channel activity"/>
    <property type="evidence" value="ECO:0007669"/>
    <property type="project" value="InterPro"/>
</dbReference>
<comment type="subcellular location">
    <subcellularLocation>
        <location evidence="1">Cell membrane</location>
        <topology evidence="1">Multi-pass membrane protein</topology>
    </subcellularLocation>
</comment>
<dbReference type="Proteomes" id="UP000248857">
    <property type="component" value="Unassembled WGS sequence"/>
</dbReference>
<evidence type="ECO:0000313" key="11">
    <source>
        <dbReference type="Proteomes" id="UP000248857"/>
    </source>
</evidence>
<dbReference type="PANTHER" id="PTHR33281:SF19">
    <property type="entry name" value="VOLTAGE-DEPENDENT ANION CHANNEL-FORMING PROTEIN YNEE"/>
    <property type="match status" value="1"/>
</dbReference>
<accession>A0A2W1JE29</accession>
<evidence type="ECO:0000256" key="4">
    <source>
        <dbReference type="ARBA" id="ARBA00022692"/>
    </source>
</evidence>
<dbReference type="InterPro" id="IPR044669">
    <property type="entry name" value="YneE/VCCN1/2-like"/>
</dbReference>
<feature type="transmembrane region" description="Helical" evidence="9">
    <location>
        <begin position="24"/>
        <end position="45"/>
    </location>
</feature>
<keyword evidence="7 9" id="KW-0472">Membrane</keyword>
<dbReference type="GO" id="GO:0005886">
    <property type="term" value="C:plasma membrane"/>
    <property type="evidence" value="ECO:0007669"/>
    <property type="project" value="UniProtKB-SubCell"/>
</dbReference>
<evidence type="ECO:0000256" key="1">
    <source>
        <dbReference type="ARBA" id="ARBA00004651"/>
    </source>
</evidence>
<dbReference type="AlphaFoldDB" id="A0A2W1JE29"/>
<feature type="transmembrane region" description="Helical" evidence="9">
    <location>
        <begin position="57"/>
        <end position="76"/>
    </location>
</feature>